<sequence length="66" mass="7530">MTGWVKVEDPYDIPLGEYVVVMEDGGKGYCEVHKSMSGKIIVVNHHFHFDYPPIVAYMPLPKYEGD</sequence>
<reference evidence="1 2" key="1">
    <citation type="submission" date="2017-09" db="EMBL/GenBank/DDBJ databases">
        <title>Phage vB_EcoM_PHB05 against multidrug-resistant shiga toxin-producing Escherichia.</title>
        <authorList>
            <person name="Chen Y."/>
            <person name="Song J."/>
            <person name="Wu B."/>
        </authorList>
    </citation>
    <scope>NUCLEOTIDE SEQUENCE [LARGE SCALE GENOMIC DNA]</scope>
    <source>
        <strain evidence="1">Wastewater</strain>
    </source>
</reference>
<dbReference type="RefSeq" id="YP_009984573.1">
    <property type="nucleotide sequence ID" value="NC_052652.1"/>
</dbReference>
<dbReference type="KEGG" id="vg:62611917"/>
<name>A0A291LBF0_9CAUD</name>
<protein>
    <submittedName>
        <fullName evidence="1">Uncharacterized protein</fullName>
    </submittedName>
</protein>
<proteinExistence type="predicted"/>
<dbReference type="Proteomes" id="UP000230824">
    <property type="component" value="Segment"/>
</dbReference>
<organism evidence="1 2">
    <name type="scientific">Escherichia phage vB_EcoM_PHB05</name>
    <dbReference type="NCBI Taxonomy" id="2041347"/>
    <lineage>
        <taxon>Viruses</taxon>
        <taxon>Duplodnaviria</taxon>
        <taxon>Heunggongvirae</taxon>
        <taxon>Uroviricota</taxon>
        <taxon>Caudoviricetes</taxon>
        <taxon>Stephanstirmvirinae</taxon>
        <taxon>Justusliebigvirus</taxon>
        <taxon>Justusliebigvirus PHB05</taxon>
    </lineage>
</organism>
<dbReference type="GeneID" id="62611917"/>
<accession>A0A291LBF0</accession>
<keyword evidence="2" id="KW-1185">Reference proteome</keyword>
<evidence type="ECO:0000313" key="2">
    <source>
        <dbReference type="Proteomes" id="UP000230824"/>
    </source>
</evidence>
<dbReference type="EMBL" id="MF805809">
    <property type="protein sequence ID" value="ATI15947.1"/>
    <property type="molecule type" value="Genomic_DNA"/>
</dbReference>
<evidence type="ECO:0000313" key="1">
    <source>
        <dbReference type="EMBL" id="ATI15947.1"/>
    </source>
</evidence>